<feature type="transmembrane region" description="Helical" evidence="1">
    <location>
        <begin position="112"/>
        <end position="131"/>
    </location>
</feature>
<gene>
    <name evidence="2" type="ORF">GCM10009830_40940</name>
</gene>
<comment type="caution">
    <text evidence="2">The sequence shown here is derived from an EMBL/GenBank/DDBJ whole genome shotgun (WGS) entry which is preliminary data.</text>
</comment>
<keyword evidence="1" id="KW-0812">Transmembrane</keyword>
<dbReference type="RefSeq" id="WP_344490390.1">
    <property type="nucleotide sequence ID" value="NZ_BAAAQF010000021.1"/>
</dbReference>
<accession>A0ABN2HJY7</accession>
<keyword evidence="1" id="KW-0472">Membrane</keyword>
<reference evidence="2 3" key="1">
    <citation type="journal article" date="2019" name="Int. J. Syst. Evol. Microbiol.">
        <title>The Global Catalogue of Microorganisms (GCM) 10K type strain sequencing project: providing services to taxonomists for standard genome sequencing and annotation.</title>
        <authorList>
            <consortium name="The Broad Institute Genomics Platform"/>
            <consortium name="The Broad Institute Genome Sequencing Center for Infectious Disease"/>
            <person name="Wu L."/>
            <person name="Ma J."/>
        </authorList>
    </citation>
    <scope>NUCLEOTIDE SEQUENCE [LARGE SCALE GENOMIC DNA]</scope>
    <source>
        <strain evidence="2 3">JCM 16001</strain>
    </source>
</reference>
<feature type="transmembrane region" description="Helical" evidence="1">
    <location>
        <begin position="137"/>
        <end position="157"/>
    </location>
</feature>
<feature type="transmembrane region" description="Helical" evidence="1">
    <location>
        <begin position="12"/>
        <end position="33"/>
    </location>
</feature>
<feature type="transmembrane region" description="Helical" evidence="1">
    <location>
        <begin position="80"/>
        <end position="100"/>
    </location>
</feature>
<sequence>MDAATGTGDGFGLPAVAAAALGIATVAVLWRLYLRAPQPDTNGAAVGTAGYPIGRALTVAGAALAAIGCVLVLLDPLATAEPAVTATVAGGPALALAGDLVRRRAATGRTPFSRVAAIGALAVVALIGFALPALVLAALAFAVPLLLALGASGWFRLPSLSVRD</sequence>
<dbReference type="EMBL" id="BAAAQF010000021">
    <property type="protein sequence ID" value="GAA1689166.1"/>
    <property type="molecule type" value="Genomic_DNA"/>
</dbReference>
<keyword evidence="3" id="KW-1185">Reference proteome</keyword>
<evidence type="ECO:0000313" key="2">
    <source>
        <dbReference type="EMBL" id="GAA1689166.1"/>
    </source>
</evidence>
<feature type="transmembrane region" description="Helical" evidence="1">
    <location>
        <begin position="53"/>
        <end position="74"/>
    </location>
</feature>
<evidence type="ECO:0000256" key="1">
    <source>
        <dbReference type="SAM" id="Phobius"/>
    </source>
</evidence>
<keyword evidence="1" id="KW-1133">Transmembrane helix</keyword>
<proteinExistence type="predicted"/>
<dbReference type="InterPro" id="IPR010640">
    <property type="entry name" value="Low_temperature_requirement_A"/>
</dbReference>
<evidence type="ECO:0000313" key="3">
    <source>
        <dbReference type="Proteomes" id="UP001499851"/>
    </source>
</evidence>
<dbReference type="Pfam" id="PF06772">
    <property type="entry name" value="LtrA"/>
    <property type="match status" value="1"/>
</dbReference>
<organism evidence="2 3">
    <name type="scientific">Glycomyces endophyticus</name>
    <dbReference type="NCBI Taxonomy" id="480996"/>
    <lineage>
        <taxon>Bacteria</taxon>
        <taxon>Bacillati</taxon>
        <taxon>Actinomycetota</taxon>
        <taxon>Actinomycetes</taxon>
        <taxon>Glycomycetales</taxon>
        <taxon>Glycomycetaceae</taxon>
        <taxon>Glycomyces</taxon>
    </lineage>
</organism>
<name>A0ABN2HJY7_9ACTN</name>
<protein>
    <submittedName>
        <fullName evidence="2">Uncharacterized protein</fullName>
    </submittedName>
</protein>
<dbReference type="Proteomes" id="UP001499851">
    <property type="component" value="Unassembled WGS sequence"/>
</dbReference>